<evidence type="ECO:0000313" key="2">
    <source>
        <dbReference type="EMBL" id="CAD5212226.1"/>
    </source>
</evidence>
<protein>
    <submittedName>
        <fullName evidence="2">(pine wood nematode) hypothetical protein</fullName>
    </submittedName>
</protein>
<evidence type="ECO:0000313" key="5">
    <source>
        <dbReference type="WBParaSite" id="BXY_0699700.1"/>
    </source>
</evidence>
<sequence>MIRKLVLWSWILLYLVVESRPTGNEIDASFGSRIETESTQDKDENGLHLGNAKCNAHECTYNCRKEHNDDRMFSCNRDCKCVFQFYHD</sequence>
<organism evidence="3 5">
    <name type="scientific">Bursaphelenchus xylophilus</name>
    <name type="common">Pinewood nematode worm</name>
    <name type="synonym">Aphelenchoides xylophilus</name>
    <dbReference type="NCBI Taxonomy" id="6326"/>
    <lineage>
        <taxon>Eukaryota</taxon>
        <taxon>Metazoa</taxon>
        <taxon>Ecdysozoa</taxon>
        <taxon>Nematoda</taxon>
        <taxon>Chromadorea</taxon>
        <taxon>Rhabditida</taxon>
        <taxon>Tylenchina</taxon>
        <taxon>Tylenchomorpha</taxon>
        <taxon>Aphelenchoidea</taxon>
        <taxon>Aphelenchoididae</taxon>
        <taxon>Bursaphelenchus</taxon>
    </lineage>
</organism>
<keyword evidence="4" id="KW-1185">Reference proteome</keyword>
<evidence type="ECO:0000256" key="1">
    <source>
        <dbReference type="SAM" id="SignalP"/>
    </source>
</evidence>
<name>A0A1I7S1W9_BURXY</name>
<dbReference type="WBParaSite" id="BXY_0699700.1">
    <property type="protein sequence ID" value="BXY_0699700.1"/>
    <property type="gene ID" value="BXY_0699700"/>
</dbReference>
<reference evidence="5" key="1">
    <citation type="submission" date="2016-11" db="UniProtKB">
        <authorList>
            <consortium name="WormBaseParasite"/>
        </authorList>
    </citation>
    <scope>IDENTIFICATION</scope>
</reference>
<feature type="signal peptide" evidence="1">
    <location>
        <begin position="1"/>
        <end position="19"/>
    </location>
</feature>
<dbReference type="Proteomes" id="UP000095284">
    <property type="component" value="Unplaced"/>
</dbReference>
<gene>
    <name evidence="2" type="ORF">BXYJ_LOCUS2814</name>
</gene>
<reference evidence="2" key="2">
    <citation type="submission" date="2020-09" db="EMBL/GenBank/DDBJ databases">
        <authorList>
            <person name="Kikuchi T."/>
        </authorList>
    </citation>
    <scope>NUCLEOTIDE SEQUENCE</scope>
    <source>
        <strain evidence="2">Ka4C1</strain>
    </source>
</reference>
<accession>A0A1I7S1W9</accession>
<proteinExistence type="predicted"/>
<evidence type="ECO:0000313" key="3">
    <source>
        <dbReference type="Proteomes" id="UP000095284"/>
    </source>
</evidence>
<feature type="chain" id="PRO_5036022042" evidence="1">
    <location>
        <begin position="20"/>
        <end position="88"/>
    </location>
</feature>
<dbReference type="EMBL" id="CAJFCV020000001">
    <property type="protein sequence ID" value="CAG9090051.1"/>
    <property type="molecule type" value="Genomic_DNA"/>
</dbReference>
<dbReference type="AlphaFoldDB" id="A0A1I7S1W9"/>
<dbReference type="Proteomes" id="UP000659654">
    <property type="component" value="Unassembled WGS sequence"/>
</dbReference>
<dbReference type="Proteomes" id="UP000582659">
    <property type="component" value="Unassembled WGS sequence"/>
</dbReference>
<keyword evidence="1" id="KW-0732">Signal</keyword>
<dbReference type="EMBL" id="CAJFDI010000001">
    <property type="protein sequence ID" value="CAD5212226.1"/>
    <property type="molecule type" value="Genomic_DNA"/>
</dbReference>
<evidence type="ECO:0000313" key="4">
    <source>
        <dbReference type="Proteomes" id="UP000659654"/>
    </source>
</evidence>